<dbReference type="EMBL" id="MU001695">
    <property type="protein sequence ID" value="KAF2453784.1"/>
    <property type="molecule type" value="Genomic_DNA"/>
</dbReference>
<protein>
    <submittedName>
        <fullName evidence="3">Carbohydrate binding-domain-containing protein</fullName>
    </submittedName>
</protein>
<dbReference type="Proteomes" id="UP000799766">
    <property type="component" value="Unassembled WGS sequence"/>
</dbReference>
<feature type="domain" description="Endo-1,3(4)-beta-glucanase 1 carbohydrate binding" evidence="2">
    <location>
        <begin position="23"/>
        <end position="70"/>
    </location>
</feature>
<evidence type="ECO:0000313" key="4">
    <source>
        <dbReference type="Proteomes" id="UP000799766"/>
    </source>
</evidence>
<reference evidence="3" key="1">
    <citation type="journal article" date="2020" name="Stud. Mycol.">
        <title>101 Dothideomycetes genomes: a test case for predicting lifestyles and emergence of pathogens.</title>
        <authorList>
            <person name="Haridas S."/>
            <person name="Albert R."/>
            <person name="Binder M."/>
            <person name="Bloem J."/>
            <person name="Labutti K."/>
            <person name="Salamov A."/>
            <person name="Andreopoulos B."/>
            <person name="Baker S."/>
            <person name="Barry K."/>
            <person name="Bills G."/>
            <person name="Bluhm B."/>
            <person name="Cannon C."/>
            <person name="Castanera R."/>
            <person name="Culley D."/>
            <person name="Daum C."/>
            <person name="Ezra D."/>
            <person name="Gonzalez J."/>
            <person name="Henrissat B."/>
            <person name="Kuo A."/>
            <person name="Liang C."/>
            <person name="Lipzen A."/>
            <person name="Lutzoni F."/>
            <person name="Magnuson J."/>
            <person name="Mondo S."/>
            <person name="Nolan M."/>
            <person name="Ohm R."/>
            <person name="Pangilinan J."/>
            <person name="Park H.-J."/>
            <person name="Ramirez L."/>
            <person name="Alfaro M."/>
            <person name="Sun H."/>
            <person name="Tritt A."/>
            <person name="Yoshinaga Y."/>
            <person name="Zwiers L.-H."/>
            <person name="Turgeon B."/>
            <person name="Goodwin S."/>
            <person name="Spatafora J."/>
            <person name="Crous P."/>
            <person name="Grigoriev I."/>
        </authorList>
    </citation>
    <scope>NUCLEOTIDE SEQUENCE</scope>
    <source>
        <strain evidence="3">ATCC 16933</strain>
    </source>
</reference>
<accession>A0A6A6NQS5</accession>
<feature type="domain" description="Endo-1,3(4)-beta-glucanase 1 carbohydrate binding" evidence="2">
    <location>
        <begin position="83"/>
        <end position="131"/>
    </location>
</feature>
<sequence length="178" mass="19589">MKILLSVLFGAATAALAQDLQWCGSARYDPAQYTCFDGDFLCPIENGEPTLRCGDACYKQDAYGCSNGVLVPNDPSDPDLLLSCGDAKYSPSQYVCFDNGFLCPVINGNPTLRCGDACYNYDQYKCEDGQLVQIQAQEPQCHAVYDFCVRDGMVYPCCEGLLCIATRCRDPADFDRRS</sequence>
<evidence type="ECO:0000256" key="1">
    <source>
        <dbReference type="SAM" id="SignalP"/>
    </source>
</evidence>
<organism evidence="3 4">
    <name type="scientific">Lineolata rhizophorae</name>
    <dbReference type="NCBI Taxonomy" id="578093"/>
    <lineage>
        <taxon>Eukaryota</taxon>
        <taxon>Fungi</taxon>
        <taxon>Dikarya</taxon>
        <taxon>Ascomycota</taxon>
        <taxon>Pezizomycotina</taxon>
        <taxon>Dothideomycetes</taxon>
        <taxon>Dothideomycetes incertae sedis</taxon>
        <taxon>Lineolatales</taxon>
        <taxon>Lineolataceae</taxon>
        <taxon>Lineolata</taxon>
    </lineage>
</organism>
<feature type="chain" id="PRO_5025537578" evidence="1">
    <location>
        <begin position="18"/>
        <end position="178"/>
    </location>
</feature>
<gene>
    <name evidence="3" type="ORF">BDY21DRAFT_355058</name>
</gene>
<evidence type="ECO:0000313" key="3">
    <source>
        <dbReference type="EMBL" id="KAF2453784.1"/>
    </source>
</evidence>
<dbReference type="OrthoDB" id="5430620at2759"/>
<name>A0A6A6NQS5_9PEZI</name>
<proteinExistence type="predicted"/>
<keyword evidence="1" id="KW-0732">Signal</keyword>
<keyword evidence="4" id="KW-1185">Reference proteome</keyword>
<dbReference type="InterPro" id="IPR018909">
    <property type="entry name" value="Eng1_septum"/>
</dbReference>
<dbReference type="AlphaFoldDB" id="A0A6A6NQS5"/>
<evidence type="ECO:0000259" key="2">
    <source>
        <dbReference type="Pfam" id="PF10645"/>
    </source>
</evidence>
<dbReference type="GO" id="GO:0030246">
    <property type="term" value="F:carbohydrate binding"/>
    <property type="evidence" value="ECO:0007669"/>
    <property type="project" value="InterPro"/>
</dbReference>
<feature type="signal peptide" evidence="1">
    <location>
        <begin position="1"/>
        <end position="17"/>
    </location>
</feature>
<dbReference type="Pfam" id="PF10645">
    <property type="entry name" value="Carb_bind"/>
    <property type="match status" value="2"/>
</dbReference>